<dbReference type="SMART" id="SM01101">
    <property type="entry name" value="CRISPR_assoc"/>
    <property type="match status" value="1"/>
</dbReference>
<dbReference type="Gene3D" id="3.30.70.1210">
    <property type="entry name" value="Crispr-associated protein, domain 2"/>
    <property type="match status" value="1"/>
</dbReference>
<dbReference type="AlphaFoldDB" id="A0A2Z4PQL2"/>
<evidence type="ECO:0000313" key="2">
    <source>
        <dbReference type="Proteomes" id="UP000249898"/>
    </source>
</evidence>
<dbReference type="InterPro" id="IPR010179">
    <property type="entry name" value="CRISPR-assoc_prot_Cse3"/>
</dbReference>
<evidence type="ECO:0000313" key="1">
    <source>
        <dbReference type="EMBL" id="AWX99890.1"/>
    </source>
</evidence>
<dbReference type="Gene3D" id="3.30.70.1200">
    <property type="entry name" value="Crispr-associated protein, domain 1"/>
    <property type="match status" value="1"/>
</dbReference>
<sequence length="224" mass="25430">MYLSKVSFQASQQARQLLLGFGGKGVYSTHQMLWQLFTEEGKRSFLFREEQSADGSKAFFVLSSVKPESDESAFSVQTKVFTPKLQSGQRLGFTLRANPTVCTTDEKGKSKRHDVMMHAKRAAKESGVSDSEEIRLLMEQAAQEWIANPKRLENWGFTLDFLPEVQTYIQHRSDKNQEDKIRFSSVDYQGVLTVQDPEKFLQQLEKGFGRAKSLGCGLMLIKSI</sequence>
<proteinExistence type="predicted"/>
<dbReference type="OrthoDB" id="9795689at2"/>
<dbReference type="Pfam" id="PF08798">
    <property type="entry name" value="CRISPR_assoc"/>
    <property type="match status" value="1"/>
</dbReference>
<reference evidence="1 2" key="1">
    <citation type="submission" date="2016-06" db="EMBL/GenBank/DDBJ databases">
        <title>The sequenced genome of the ice-adhering bacterium Marinomonas primoryensis, from Antarctica.</title>
        <authorList>
            <person name="Graham L."/>
            <person name="Vance T.D.R."/>
            <person name="Davies P.L."/>
        </authorList>
    </citation>
    <scope>NUCLEOTIDE SEQUENCE [LARGE SCALE GENOMIC DNA]</scope>
    <source>
        <strain evidence="1 2">AceL</strain>
    </source>
</reference>
<dbReference type="SUPFAM" id="SSF117987">
    <property type="entry name" value="CRISPR-associated protein"/>
    <property type="match status" value="2"/>
</dbReference>
<dbReference type="EMBL" id="CP016181">
    <property type="protein sequence ID" value="AWX99890.1"/>
    <property type="molecule type" value="Genomic_DNA"/>
</dbReference>
<name>A0A2Z4PQL2_9GAMM</name>
<dbReference type="NCBIfam" id="TIGR01907">
    <property type="entry name" value="casE_Cse3"/>
    <property type="match status" value="1"/>
</dbReference>
<accession>A0A2Z4PQL2</accession>
<dbReference type="CDD" id="cd09727">
    <property type="entry name" value="Cas6_I-E"/>
    <property type="match status" value="1"/>
</dbReference>
<protein>
    <submittedName>
        <fullName evidence="1">Type I-E CRISPR-associated protein Cas6/Cse3/CasE</fullName>
    </submittedName>
</protein>
<dbReference type="Proteomes" id="UP000249898">
    <property type="component" value="Chromosome"/>
</dbReference>
<dbReference type="RefSeq" id="WP_112137038.1">
    <property type="nucleotide sequence ID" value="NZ_CP016181.1"/>
</dbReference>
<gene>
    <name evidence="1" type="ORF">A8139_07690</name>
</gene>
<organism evidence="1 2">
    <name type="scientific">Marinomonas primoryensis</name>
    <dbReference type="NCBI Taxonomy" id="178399"/>
    <lineage>
        <taxon>Bacteria</taxon>
        <taxon>Pseudomonadati</taxon>
        <taxon>Pseudomonadota</taxon>
        <taxon>Gammaproteobacteria</taxon>
        <taxon>Oceanospirillales</taxon>
        <taxon>Oceanospirillaceae</taxon>
        <taxon>Marinomonas</taxon>
    </lineage>
</organism>